<dbReference type="Proteomes" id="UP000029121">
    <property type="component" value="Unassembled WGS sequence"/>
</dbReference>
<protein>
    <submittedName>
        <fullName evidence="1">Uncharacterized protein</fullName>
    </submittedName>
</protein>
<proteinExistence type="predicted"/>
<gene>
    <name evidence="1" type="ORF">CARUB_v10021236mg</name>
</gene>
<organism evidence="1 2">
    <name type="scientific">Capsella rubella</name>
    <dbReference type="NCBI Taxonomy" id="81985"/>
    <lineage>
        <taxon>Eukaryota</taxon>
        <taxon>Viridiplantae</taxon>
        <taxon>Streptophyta</taxon>
        <taxon>Embryophyta</taxon>
        <taxon>Tracheophyta</taxon>
        <taxon>Spermatophyta</taxon>
        <taxon>Magnoliopsida</taxon>
        <taxon>eudicotyledons</taxon>
        <taxon>Gunneridae</taxon>
        <taxon>Pentapetalae</taxon>
        <taxon>rosids</taxon>
        <taxon>malvids</taxon>
        <taxon>Brassicales</taxon>
        <taxon>Brassicaceae</taxon>
        <taxon>Camelineae</taxon>
        <taxon>Capsella</taxon>
    </lineage>
</organism>
<reference evidence="2" key="1">
    <citation type="journal article" date="2013" name="Nat. Genet.">
        <title>The Capsella rubella genome and the genomic consequences of rapid mating system evolution.</title>
        <authorList>
            <person name="Slotte T."/>
            <person name="Hazzouri K.M."/>
            <person name="Agren J.A."/>
            <person name="Koenig D."/>
            <person name="Maumus F."/>
            <person name="Guo Y.L."/>
            <person name="Steige K."/>
            <person name="Platts A.E."/>
            <person name="Escobar J.S."/>
            <person name="Newman L.K."/>
            <person name="Wang W."/>
            <person name="Mandakova T."/>
            <person name="Vello E."/>
            <person name="Smith L.M."/>
            <person name="Henz S.R."/>
            <person name="Steffen J."/>
            <person name="Takuno S."/>
            <person name="Brandvain Y."/>
            <person name="Coop G."/>
            <person name="Andolfatto P."/>
            <person name="Hu T.T."/>
            <person name="Blanchette M."/>
            <person name="Clark R.M."/>
            <person name="Quesneville H."/>
            <person name="Nordborg M."/>
            <person name="Gaut B.S."/>
            <person name="Lysak M.A."/>
            <person name="Jenkins J."/>
            <person name="Grimwood J."/>
            <person name="Chapman J."/>
            <person name="Prochnik S."/>
            <person name="Shu S."/>
            <person name="Rokhsar D."/>
            <person name="Schmutz J."/>
            <person name="Weigel D."/>
            <person name="Wright S.I."/>
        </authorList>
    </citation>
    <scope>NUCLEOTIDE SEQUENCE [LARGE SCALE GENOMIC DNA]</scope>
    <source>
        <strain evidence="2">cv. Monte Gargano</strain>
    </source>
</reference>
<accession>R0IGN0</accession>
<dbReference type="EMBL" id="KB870806">
    <property type="protein sequence ID" value="EOA35973.1"/>
    <property type="molecule type" value="Genomic_DNA"/>
</dbReference>
<keyword evidence="2" id="KW-1185">Reference proteome</keyword>
<dbReference type="AlphaFoldDB" id="R0IGN0"/>
<name>R0IGN0_9BRAS</name>
<sequence>MVGRCIPSFITFRFLSLSTVSSNGLIRSLYEVTIGASTGAASLFPRVFFLTTVRDGGVLVTTFFLLLTISFRDKTRVEGK</sequence>
<evidence type="ECO:0000313" key="2">
    <source>
        <dbReference type="Proteomes" id="UP000029121"/>
    </source>
</evidence>
<evidence type="ECO:0000313" key="1">
    <source>
        <dbReference type="EMBL" id="EOA35973.1"/>
    </source>
</evidence>